<dbReference type="InterPro" id="IPR016024">
    <property type="entry name" value="ARM-type_fold"/>
</dbReference>
<dbReference type="CDD" id="cd16664">
    <property type="entry name" value="RING-Ubox_PUB"/>
    <property type="match status" value="1"/>
</dbReference>
<dbReference type="InterPro" id="IPR013083">
    <property type="entry name" value="Znf_RING/FYVE/PHD"/>
</dbReference>
<dbReference type="EMBL" id="JABTTQ020002044">
    <property type="protein sequence ID" value="KAK6126473.1"/>
    <property type="molecule type" value="Genomic_DNA"/>
</dbReference>
<dbReference type="PROSITE" id="PS51698">
    <property type="entry name" value="U_BOX"/>
    <property type="match status" value="1"/>
</dbReference>
<dbReference type="InterPro" id="IPR045185">
    <property type="entry name" value="PUB22/23/24-like"/>
</dbReference>
<evidence type="ECO:0000313" key="8">
    <source>
        <dbReference type="Proteomes" id="UP001318860"/>
    </source>
</evidence>
<evidence type="ECO:0000256" key="3">
    <source>
        <dbReference type="ARBA" id="ARBA00022679"/>
    </source>
</evidence>
<gene>
    <name evidence="7" type="ORF">DH2020_039778</name>
</gene>
<accession>A0ABR0UUU1</accession>
<feature type="domain" description="U-box" evidence="6">
    <location>
        <begin position="5"/>
        <end position="80"/>
    </location>
</feature>
<dbReference type="EC" id="2.3.2.27" evidence="5"/>
<dbReference type="PANTHER" id="PTHR22849">
    <property type="entry name" value="WDSAM1 PROTEIN"/>
    <property type="match status" value="1"/>
</dbReference>
<dbReference type="InterPro" id="IPR045210">
    <property type="entry name" value="RING-Ubox_PUB"/>
</dbReference>
<dbReference type="InterPro" id="IPR058678">
    <property type="entry name" value="ARM_PUB"/>
</dbReference>
<sequence length="412" mass="45708">MAEIEVPPYFLCPITLEIMKDPVTVSTGITYDRDSIEKWIFTQKNLTCPVTKQILQNQEITPNITLRRLIQSWCTLHATHGVERLPTPKAPVTKSQLLKILEDAKKVPCAQMKCLQSVRSIASENQTNKRVMESSGVVEFLAKLIVKKTFEASIAEISEDLSDLRKICDEALSILCSLQLSETGLKALNNAEFIESLTTVMQSGSYESRAYVIMLLTSLLEVADPSLLINLKPEFFAELNQTLGDHQVSGKASKETLKILISVCPWGRNRIKAVESGAVPVIIDLLLDSSEKRVCEMMLMLLDMLCQCAEGRAELVKHAAGLAVVSKKILRVSQVASEKAVRILHSISRFSATPGILQEMLQIGVVAKLCLMVQVDCGSKAKERAKEILKLHSRAWRKSSCIPRNLISSYPS</sequence>
<proteinExistence type="predicted"/>
<dbReference type="Proteomes" id="UP001318860">
    <property type="component" value="Unassembled WGS sequence"/>
</dbReference>
<dbReference type="SUPFAM" id="SSF57850">
    <property type="entry name" value="RING/U-box"/>
    <property type="match status" value="1"/>
</dbReference>
<dbReference type="Pfam" id="PF25598">
    <property type="entry name" value="ARM_PUB"/>
    <property type="match status" value="1"/>
</dbReference>
<protein>
    <recommendedName>
        <fullName evidence="5 6">U-box domain-containing protein</fullName>
        <ecNumber evidence="5">2.3.2.27</ecNumber>
    </recommendedName>
    <alternativeName>
        <fullName evidence="5">RING-type E3 ubiquitin transferase PUB</fullName>
    </alternativeName>
</protein>
<comment type="catalytic activity">
    <reaction evidence="1 5">
        <text>S-ubiquitinyl-[E2 ubiquitin-conjugating enzyme]-L-cysteine + [acceptor protein]-L-lysine = [E2 ubiquitin-conjugating enzyme]-L-cysteine + N(6)-ubiquitinyl-[acceptor protein]-L-lysine.</text>
        <dbReference type="EC" id="2.3.2.27"/>
    </reaction>
</comment>
<keyword evidence="3 5" id="KW-0808">Transferase</keyword>
<evidence type="ECO:0000256" key="2">
    <source>
        <dbReference type="ARBA" id="ARBA00004906"/>
    </source>
</evidence>
<dbReference type="SUPFAM" id="SSF48371">
    <property type="entry name" value="ARM repeat"/>
    <property type="match status" value="1"/>
</dbReference>
<evidence type="ECO:0000313" key="7">
    <source>
        <dbReference type="EMBL" id="KAK6126473.1"/>
    </source>
</evidence>
<dbReference type="Gene3D" id="3.30.40.10">
    <property type="entry name" value="Zinc/RING finger domain, C3HC4 (zinc finger)"/>
    <property type="match status" value="1"/>
</dbReference>
<dbReference type="Gene3D" id="1.25.10.10">
    <property type="entry name" value="Leucine-rich Repeat Variant"/>
    <property type="match status" value="2"/>
</dbReference>
<dbReference type="InterPro" id="IPR003613">
    <property type="entry name" value="Ubox_domain"/>
</dbReference>
<organism evidence="7 8">
    <name type="scientific">Rehmannia glutinosa</name>
    <name type="common">Chinese foxglove</name>
    <dbReference type="NCBI Taxonomy" id="99300"/>
    <lineage>
        <taxon>Eukaryota</taxon>
        <taxon>Viridiplantae</taxon>
        <taxon>Streptophyta</taxon>
        <taxon>Embryophyta</taxon>
        <taxon>Tracheophyta</taxon>
        <taxon>Spermatophyta</taxon>
        <taxon>Magnoliopsida</taxon>
        <taxon>eudicotyledons</taxon>
        <taxon>Gunneridae</taxon>
        <taxon>Pentapetalae</taxon>
        <taxon>asterids</taxon>
        <taxon>lamiids</taxon>
        <taxon>Lamiales</taxon>
        <taxon>Orobanchaceae</taxon>
        <taxon>Rehmannieae</taxon>
        <taxon>Rehmannia</taxon>
    </lineage>
</organism>
<dbReference type="Pfam" id="PF04564">
    <property type="entry name" value="U-box"/>
    <property type="match status" value="1"/>
</dbReference>
<dbReference type="PANTHER" id="PTHR22849:SF132">
    <property type="entry name" value="E3 UBIQUITIN-PROTEIN LIGASE PUB23"/>
    <property type="match status" value="1"/>
</dbReference>
<name>A0ABR0UUU1_REHGL</name>
<dbReference type="SMART" id="SM00504">
    <property type="entry name" value="Ubox"/>
    <property type="match status" value="1"/>
</dbReference>
<evidence type="ECO:0000259" key="6">
    <source>
        <dbReference type="PROSITE" id="PS51698"/>
    </source>
</evidence>
<comment type="pathway">
    <text evidence="2 5">Protein modification; protein ubiquitination.</text>
</comment>
<keyword evidence="4 5" id="KW-0833">Ubl conjugation pathway</keyword>
<evidence type="ECO:0000256" key="5">
    <source>
        <dbReference type="RuleBase" id="RU369093"/>
    </source>
</evidence>
<keyword evidence="8" id="KW-1185">Reference proteome</keyword>
<dbReference type="InterPro" id="IPR011989">
    <property type="entry name" value="ARM-like"/>
</dbReference>
<comment type="function">
    <text evidence="5">Functions as an E3 ubiquitin ligase.</text>
</comment>
<evidence type="ECO:0000256" key="1">
    <source>
        <dbReference type="ARBA" id="ARBA00000900"/>
    </source>
</evidence>
<reference evidence="7 8" key="1">
    <citation type="journal article" date="2021" name="Comput. Struct. Biotechnol. J.">
        <title>De novo genome assembly of the potent medicinal plant Rehmannia glutinosa using nanopore technology.</title>
        <authorList>
            <person name="Ma L."/>
            <person name="Dong C."/>
            <person name="Song C."/>
            <person name="Wang X."/>
            <person name="Zheng X."/>
            <person name="Niu Y."/>
            <person name="Chen S."/>
            <person name="Feng W."/>
        </authorList>
    </citation>
    <scope>NUCLEOTIDE SEQUENCE [LARGE SCALE GENOMIC DNA]</scope>
    <source>
        <strain evidence="7">DH-2019</strain>
    </source>
</reference>
<evidence type="ECO:0000256" key="4">
    <source>
        <dbReference type="ARBA" id="ARBA00022786"/>
    </source>
</evidence>
<comment type="caution">
    <text evidence="7">The sequence shown here is derived from an EMBL/GenBank/DDBJ whole genome shotgun (WGS) entry which is preliminary data.</text>
</comment>